<dbReference type="Pfam" id="PF13621">
    <property type="entry name" value="Cupin_8"/>
    <property type="match status" value="1"/>
</dbReference>
<dbReference type="SUPFAM" id="SSF51197">
    <property type="entry name" value="Clavaminate synthase-like"/>
    <property type="match status" value="1"/>
</dbReference>
<dbReference type="AlphaFoldDB" id="A0AAW1GZG7"/>
<dbReference type="Gene3D" id="2.60.120.650">
    <property type="entry name" value="Cupin"/>
    <property type="match status" value="1"/>
</dbReference>
<evidence type="ECO:0000313" key="3">
    <source>
        <dbReference type="EMBL" id="KAK9669475.1"/>
    </source>
</evidence>
<organism evidence="3 4">
    <name type="scientific">Saponaria officinalis</name>
    <name type="common">Common soapwort</name>
    <name type="synonym">Lychnis saponaria</name>
    <dbReference type="NCBI Taxonomy" id="3572"/>
    <lineage>
        <taxon>Eukaryota</taxon>
        <taxon>Viridiplantae</taxon>
        <taxon>Streptophyta</taxon>
        <taxon>Embryophyta</taxon>
        <taxon>Tracheophyta</taxon>
        <taxon>Spermatophyta</taxon>
        <taxon>Magnoliopsida</taxon>
        <taxon>eudicotyledons</taxon>
        <taxon>Gunneridae</taxon>
        <taxon>Pentapetalae</taxon>
        <taxon>Caryophyllales</taxon>
        <taxon>Caryophyllaceae</taxon>
        <taxon>Caryophylleae</taxon>
        <taxon>Saponaria</taxon>
    </lineage>
</organism>
<dbReference type="EMBL" id="JBDFQZ010000013">
    <property type="protein sequence ID" value="KAK9669475.1"/>
    <property type="molecule type" value="Genomic_DNA"/>
</dbReference>
<name>A0AAW1GZG7_SAPOF</name>
<keyword evidence="4" id="KW-1185">Reference proteome</keyword>
<sequence>MYSEDLKKRLKIGGEIERLNGKELSYTEFVNRYLVNNRPVILTGLMDDWRVTRDWVDENGLPNLPFFSTHFGKSKVQVADCHNREYSDQRRVDMSVSEFIDFWVELNREDEMTRDHHSADHCDKSVLYLKDWHFVKEYPDYEAYVTPLFFKDDWLNLFLDKYHMHFDADYEEKNEISCSDYRFVYMGPKGTWTPLHADVFRSYSWSANVCGTKLWLFLPPDQHPLVFDRYMKNSVYDIFEDVSESKFPGFKKAVWLECTQTKDEIIFVPSGWFHQVHNLEDTISINHNWFNAYNLDWVWNLLVGDYNVAKELIEDIRDICDDFEGLCQRNLAANTGMNFHDFFTFITRMSFANLVQLSNIAQCSKIDSETTCPCVQHIVLNLSYVRKVALKMNSTILAEDGGMLLDIRKSLEDPAFLELYSAMSRTYKKLHEQCRHHSEDRKASKTSIHDLIDMVVSRVSNSKDLISLIDCILRQYDLPIDDP</sequence>
<dbReference type="GO" id="GO:0005737">
    <property type="term" value="C:cytoplasm"/>
    <property type="evidence" value="ECO:0007669"/>
    <property type="project" value="TreeGrafter"/>
</dbReference>
<feature type="domain" description="JmjC" evidence="2">
    <location>
        <begin position="135"/>
        <end position="306"/>
    </location>
</feature>
<dbReference type="SMART" id="SM00558">
    <property type="entry name" value="JmjC"/>
    <property type="match status" value="1"/>
</dbReference>
<dbReference type="GO" id="GO:0016706">
    <property type="term" value="F:2-oxoglutarate-dependent dioxygenase activity"/>
    <property type="evidence" value="ECO:0007669"/>
    <property type="project" value="TreeGrafter"/>
</dbReference>
<dbReference type="GO" id="GO:0043565">
    <property type="term" value="F:sequence-specific DNA binding"/>
    <property type="evidence" value="ECO:0007669"/>
    <property type="project" value="TreeGrafter"/>
</dbReference>
<dbReference type="InterPro" id="IPR003347">
    <property type="entry name" value="JmjC_dom"/>
</dbReference>
<evidence type="ECO:0000259" key="2">
    <source>
        <dbReference type="PROSITE" id="PS51184"/>
    </source>
</evidence>
<dbReference type="PANTHER" id="PTHR12480">
    <property type="entry name" value="ARGININE DEMETHYLASE AND LYSYL-HYDROXYLASE JMJD"/>
    <property type="match status" value="1"/>
</dbReference>
<dbReference type="InterPro" id="IPR050910">
    <property type="entry name" value="JMJD6_ArgDemeth/LysHydrox"/>
</dbReference>
<evidence type="ECO:0000256" key="1">
    <source>
        <dbReference type="ARBA" id="ARBA00006801"/>
    </source>
</evidence>
<comment type="similarity">
    <text evidence="1">Belongs to the JARID1 histone demethylase family.</text>
</comment>
<dbReference type="PANTHER" id="PTHR12480:SF6">
    <property type="entry name" value="2-OXOGLUTARATE AND IRON-DEPENDENT OXYGENASE JMJD4"/>
    <property type="match status" value="1"/>
</dbReference>
<evidence type="ECO:0000313" key="4">
    <source>
        <dbReference type="Proteomes" id="UP001443914"/>
    </source>
</evidence>
<dbReference type="PROSITE" id="PS51184">
    <property type="entry name" value="JMJC"/>
    <property type="match status" value="1"/>
</dbReference>
<reference evidence="3" key="1">
    <citation type="submission" date="2024-03" db="EMBL/GenBank/DDBJ databases">
        <title>WGS assembly of Saponaria officinalis var. Norfolk2.</title>
        <authorList>
            <person name="Jenkins J."/>
            <person name="Shu S."/>
            <person name="Grimwood J."/>
            <person name="Barry K."/>
            <person name="Goodstein D."/>
            <person name="Schmutz J."/>
            <person name="Leebens-Mack J."/>
            <person name="Osbourn A."/>
        </authorList>
    </citation>
    <scope>NUCLEOTIDE SEQUENCE [LARGE SCALE GENOMIC DNA]</scope>
    <source>
        <strain evidence="3">JIC</strain>
    </source>
</reference>
<proteinExistence type="inferred from homology"/>
<gene>
    <name evidence="3" type="ORF">RND81_13G133100</name>
</gene>
<dbReference type="GO" id="GO:0005634">
    <property type="term" value="C:nucleus"/>
    <property type="evidence" value="ECO:0007669"/>
    <property type="project" value="TreeGrafter"/>
</dbReference>
<dbReference type="Proteomes" id="UP001443914">
    <property type="component" value="Unassembled WGS sequence"/>
</dbReference>
<protein>
    <recommendedName>
        <fullName evidence="2">JmjC domain-containing protein</fullName>
    </recommendedName>
</protein>
<dbReference type="InterPro" id="IPR041667">
    <property type="entry name" value="Cupin_8"/>
</dbReference>
<dbReference type="GO" id="GO:0045905">
    <property type="term" value="P:positive regulation of translational termination"/>
    <property type="evidence" value="ECO:0007669"/>
    <property type="project" value="TreeGrafter"/>
</dbReference>
<accession>A0AAW1GZG7</accession>
<comment type="caution">
    <text evidence="3">The sequence shown here is derived from an EMBL/GenBank/DDBJ whole genome shotgun (WGS) entry which is preliminary data.</text>
</comment>